<dbReference type="InterPro" id="IPR036388">
    <property type="entry name" value="WH-like_DNA-bd_sf"/>
</dbReference>
<dbReference type="Proteomes" id="UP001589532">
    <property type="component" value="Unassembled WGS sequence"/>
</dbReference>
<reference evidence="2 3" key="1">
    <citation type="submission" date="2024-09" db="EMBL/GenBank/DDBJ databases">
        <authorList>
            <person name="Sun Q."/>
            <person name="Mori K."/>
        </authorList>
    </citation>
    <scope>NUCLEOTIDE SEQUENCE [LARGE SCALE GENOMIC DNA]</scope>
    <source>
        <strain evidence="2 3">JCM 3143</strain>
    </source>
</reference>
<gene>
    <name evidence="2" type="ORF">ACFFSA_22100</name>
</gene>
<protein>
    <submittedName>
        <fullName evidence="2">LuxR C-terminal-related transcriptional regulator</fullName>
    </submittedName>
</protein>
<feature type="domain" description="HTH luxR-type" evidence="1">
    <location>
        <begin position="265"/>
        <end position="322"/>
    </location>
</feature>
<sequence>MRLEAVGVSPEAEAIYRFFLRREGDEIGSVRQALDLDPDSVEAAVESLGELGLLDLADRHHVVAEDPRIAIERLVEQRIEELNQDIRRVMAARDAITSLVEDRRRGAARDTSLAIERIEGIDRVRRQIDDLAFFSYTEVLCLHPGGGLSKPAIETARLADTRLLRRGLAVKSIYHPQALEVPHVSSYLREFTQLGGQVRITEERMDRMVVFDRSVAVVPIDPKESSRGALLVREPGLVSQLVIYFDGLWEAADDFGGHEGEGQEGPGLSELERSVLTALASADKDEIAARDLGISVRTYRRYVADLMSRLGAVNRFQAALRAKEENWI</sequence>
<organism evidence="2 3">
    <name type="scientific">Nonomuraea helvata</name>
    <dbReference type="NCBI Taxonomy" id="37484"/>
    <lineage>
        <taxon>Bacteria</taxon>
        <taxon>Bacillati</taxon>
        <taxon>Actinomycetota</taxon>
        <taxon>Actinomycetes</taxon>
        <taxon>Streptosporangiales</taxon>
        <taxon>Streptosporangiaceae</taxon>
        <taxon>Nonomuraea</taxon>
    </lineage>
</organism>
<evidence type="ECO:0000313" key="3">
    <source>
        <dbReference type="Proteomes" id="UP001589532"/>
    </source>
</evidence>
<dbReference type="EMBL" id="JBHMBW010000019">
    <property type="protein sequence ID" value="MFB9625785.1"/>
    <property type="molecule type" value="Genomic_DNA"/>
</dbReference>
<dbReference type="InterPro" id="IPR051797">
    <property type="entry name" value="TrmB-like"/>
</dbReference>
<evidence type="ECO:0000313" key="2">
    <source>
        <dbReference type="EMBL" id="MFB9625785.1"/>
    </source>
</evidence>
<dbReference type="SUPFAM" id="SSF46894">
    <property type="entry name" value="C-terminal effector domain of the bipartite response regulators"/>
    <property type="match status" value="1"/>
</dbReference>
<dbReference type="PANTHER" id="PTHR34293">
    <property type="entry name" value="HTH-TYPE TRANSCRIPTIONAL REGULATOR TRMBL2"/>
    <property type="match status" value="1"/>
</dbReference>
<dbReference type="InterPro" id="IPR000792">
    <property type="entry name" value="Tscrpt_reg_LuxR_C"/>
</dbReference>
<dbReference type="Gene3D" id="1.10.10.10">
    <property type="entry name" value="Winged helix-like DNA-binding domain superfamily/Winged helix DNA-binding domain"/>
    <property type="match status" value="1"/>
</dbReference>
<dbReference type="InterPro" id="IPR016032">
    <property type="entry name" value="Sig_transdc_resp-reg_C-effctor"/>
</dbReference>
<dbReference type="RefSeq" id="WP_344984333.1">
    <property type="nucleotide sequence ID" value="NZ_BAAAXV010000001.1"/>
</dbReference>
<proteinExistence type="predicted"/>
<dbReference type="Pfam" id="PF00196">
    <property type="entry name" value="GerE"/>
    <property type="match status" value="1"/>
</dbReference>
<keyword evidence="3" id="KW-1185">Reference proteome</keyword>
<dbReference type="PANTHER" id="PTHR34293:SF1">
    <property type="entry name" value="HTH-TYPE TRANSCRIPTIONAL REGULATOR TRMBL2"/>
    <property type="match status" value="1"/>
</dbReference>
<comment type="caution">
    <text evidence="2">The sequence shown here is derived from an EMBL/GenBank/DDBJ whole genome shotgun (WGS) entry which is preliminary data.</text>
</comment>
<name>A0ABV5S279_9ACTN</name>
<accession>A0ABV5S279</accession>
<dbReference type="SMART" id="SM00421">
    <property type="entry name" value="HTH_LUXR"/>
    <property type="match status" value="1"/>
</dbReference>
<evidence type="ECO:0000259" key="1">
    <source>
        <dbReference type="SMART" id="SM00421"/>
    </source>
</evidence>